<name>A0A5S9MJB1_BACIA</name>
<dbReference type="AlphaFoldDB" id="A0A5S9MJB1"/>
<dbReference type="Proteomes" id="UP000464658">
    <property type="component" value="Chromosome"/>
</dbReference>
<organism evidence="2 3">
    <name type="scientific">Bacillus safensis</name>
    <dbReference type="NCBI Taxonomy" id="561879"/>
    <lineage>
        <taxon>Bacteria</taxon>
        <taxon>Bacillati</taxon>
        <taxon>Bacillota</taxon>
        <taxon>Bacilli</taxon>
        <taxon>Bacillales</taxon>
        <taxon>Bacillaceae</taxon>
        <taxon>Bacillus</taxon>
    </lineage>
</organism>
<protein>
    <submittedName>
        <fullName evidence="2">Uncharacterized protein</fullName>
    </submittedName>
</protein>
<accession>A0A5S9MJB1</accession>
<proteinExistence type="predicted"/>
<evidence type="ECO:0000256" key="1">
    <source>
        <dbReference type="SAM" id="MobiDB-lite"/>
    </source>
</evidence>
<gene>
    <name evidence="2" type="ORF">BsIDN1_53240</name>
</gene>
<reference evidence="2 3" key="1">
    <citation type="submission" date="2019-12" db="EMBL/GenBank/DDBJ databases">
        <title>Full genome sequence of a Bacillus safensis strain isolated from commercially available natto in Indonesia.</title>
        <authorList>
            <person name="Yoshida M."/>
            <person name="Uomi M."/>
            <person name="Waturangi D."/>
            <person name="Ekaputri J.J."/>
            <person name="Setiamarga D.H.E."/>
        </authorList>
    </citation>
    <scope>NUCLEOTIDE SEQUENCE [LARGE SCALE GENOMIC DNA]</scope>
    <source>
        <strain evidence="2 3">IDN1</strain>
    </source>
</reference>
<dbReference type="EMBL" id="AP021906">
    <property type="protein sequence ID" value="BBP91706.1"/>
    <property type="molecule type" value="Genomic_DNA"/>
</dbReference>
<sequence>MWLGIIWRSNCGQKKKEREAYEKELNQTSNGEETPKEPKGYTKDILNKVIQIKVPKLNEEGEVVKEKKNI</sequence>
<feature type="region of interest" description="Disordered" evidence="1">
    <location>
        <begin position="18"/>
        <end position="40"/>
    </location>
</feature>
<evidence type="ECO:0000313" key="2">
    <source>
        <dbReference type="EMBL" id="BBP91706.1"/>
    </source>
</evidence>
<evidence type="ECO:0000313" key="3">
    <source>
        <dbReference type="Proteomes" id="UP000464658"/>
    </source>
</evidence>